<comment type="caution">
    <text evidence="2">The sequence shown here is derived from an EMBL/GenBank/DDBJ whole genome shotgun (WGS) entry which is preliminary data.</text>
</comment>
<dbReference type="InterPro" id="IPR029033">
    <property type="entry name" value="His_PPase_superfam"/>
</dbReference>
<evidence type="ECO:0000313" key="2">
    <source>
        <dbReference type="EMBL" id="TDR23335.1"/>
    </source>
</evidence>
<keyword evidence="1" id="KW-0378">Hydrolase</keyword>
<sequence length="157" mass="17433">MDLFVVRHGESPFHAGSDHSRPLSPRGQVQAGKSAQFIAQNCLNAKTHIICSDALRTMTTAKIIQQHLAAVQLHSDRQYYNALTGEWCDAILAHRHFEKLILVGHNPTMSTLSQYLIPSKSFQYKPACVGHFSLEIAADGLKLPAHFNELFSPDAIQ</sequence>
<dbReference type="Gene3D" id="3.40.50.1240">
    <property type="entry name" value="Phosphoglycerate mutase-like"/>
    <property type="match status" value="1"/>
</dbReference>
<dbReference type="AlphaFoldDB" id="A0A4R6XTP0"/>
<organism evidence="2 3">
    <name type="scientific">Marinicella litoralis</name>
    <dbReference type="NCBI Taxonomy" id="644220"/>
    <lineage>
        <taxon>Bacteria</taxon>
        <taxon>Pseudomonadati</taxon>
        <taxon>Pseudomonadota</taxon>
        <taxon>Gammaproteobacteria</taxon>
        <taxon>Lysobacterales</taxon>
        <taxon>Marinicellaceae</taxon>
        <taxon>Marinicella</taxon>
    </lineage>
</organism>
<dbReference type="PANTHER" id="PTHR20935:SF1">
    <property type="entry name" value="SLL1549 PROTEIN"/>
    <property type="match status" value="1"/>
</dbReference>
<dbReference type="GO" id="GO:0016787">
    <property type="term" value="F:hydrolase activity"/>
    <property type="evidence" value="ECO:0007669"/>
    <property type="project" value="UniProtKB-KW"/>
</dbReference>
<accession>A0A4R6XTP0</accession>
<reference evidence="2 3" key="1">
    <citation type="submission" date="2019-03" db="EMBL/GenBank/DDBJ databases">
        <title>Genomic Encyclopedia of Type Strains, Phase IV (KMG-IV): sequencing the most valuable type-strain genomes for metagenomic binning, comparative biology and taxonomic classification.</title>
        <authorList>
            <person name="Goeker M."/>
        </authorList>
    </citation>
    <scope>NUCLEOTIDE SEQUENCE [LARGE SCALE GENOMIC DNA]</scope>
    <source>
        <strain evidence="2 3">DSM 25488</strain>
    </source>
</reference>
<dbReference type="SMART" id="SM00855">
    <property type="entry name" value="PGAM"/>
    <property type="match status" value="1"/>
</dbReference>
<dbReference type="OrthoDB" id="9810154at2"/>
<dbReference type="InterPro" id="IPR051021">
    <property type="entry name" value="Mito_Ser/Thr_phosphatase"/>
</dbReference>
<dbReference type="InterPro" id="IPR013078">
    <property type="entry name" value="His_Pase_superF_clade-1"/>
</dbReference>
<dbReference type="Pfam" id="PF00300">
    <property type="entry name" value="His_Phos_1"/>
    <property type="match status" value="1"/>
</dbReference>
<dbReference type="RefSeq" id="WP_099018016.1">
    <property type="nucleotide sequence ID" value="NZ_NIHB01000001.1"/>
</dbReference>
<evidence type="ECO:0000313" key="3">
    <source>
        <dbReference type="Proteomes" id="UP000295724"/>
    </source>
</evidence>
<dbReference type="Proteomes" id="UP000295724">
    <property type="component" value="Unassembled WGS sequence"/>
</dbReference>
<dbReference type="CDD" id="cd07067">
    <property type="entry name" value="HP_PGM_like"/>
    <property type="match status" value="1"/>
</dbReference>
<protein>
    <submittedName>
        <fullName evidence="2">Phosphohistidine phosphatase SixA</fullName>
    </submittedName>
</protein>
<proteinExistence type="predicted"/>
<dbReference type="SUPFAM" id="SSF53254">
    <property type="entry name" value="Phosphoglycerate mutase-like"/>
    <property type="match status" value="1"/>
</dbReference>
<evidence type="ECO:0000256" key="1">
    <source>
        <dbReference type="ARBA" id="ARBA00022801"/>
    </source>
</evidence>
<gene>
    <name evidence="2" type="ORF">C8D91_0195</name>
</gene>
<name>A0A4R6XTP0_9GAMM</name>
<dbReference type="PANTHER" id="PTHR20935">
    <property type="entry name" value="PHOSPHOGLYCERATE MUTASE-RELATED"/>
    <property type="match status" value="1"/>
</dbReference>
<dbReference type="EMBL" id="SNZB01000001">
    <property type="protein sequence ID" value="TDR23335.1"/>
    <property type="molecule type" value="Genomic_DNA"/>
</dbReference>
<keyword evidence="3" id="KW-1185">Reference proteome</keyword>